<evidence type="ECO:0000256" key="1">
    <source>
        <dbReference type="ARBA" id="ARBA00001946"/>
    </source>
</evidence>
<dbReference type="PROSITE" id="PS51462">
    <property type="entry name" value="NUDIX"/>
    <property type="match status" value="1"/>
</dbReference>
<dbReference type="PANTHER" id="PTHR11839">
    <property type="entry name" value="UDP/ADP-SUGAR PYROPHOSPHATASE"/>
    <property type="match status" value="1"/>
</dbReference>
<evidence type="ECO:0000256" key="2">
    <source>
        <dbReference type="ARBA" id="ARBA00022801"/>
    </source>
</evidence>
<dbReference type="PANTHER" id="PTHR11839:SF18">
    <property type="entry name" value="NUDIX HYDROLASE DOMAIN-CONTAINING PROTEIN"/>
    <property type="match status" value="1"/>
</dbReference>
<dbReference type="CDD" id="cd03424">
    <property type="entry name" value="NUDIX_ADPRase_Nudt5_UGPPase_Nudt14"/>
    <property type="match status" value="1"/>
</dbReference>
<dbReference type="RefSeq" id="WP_213123735.1">
    <property type="nucleotide sequence ID" value="NZ_JAGYPG010000001.1"/>
</dbReference>
<name>A0A942TE60_9BACI</name>
<dbReference type="FunFam" id="3.90.79.10:FF:000024">
    <property type="entry name" value="ADP-ribose pyrophosphatase"/>
    <property type="match status" value="1"/>
</dbReference>
<dbReference type="EMBL" id="JAGYPG010000001">
    <property type="protein sequence ID" value="MBS4194564.1"/>
    <property type="molecule type" value="Genomic_DNA"/>
</dbReference>
<evidence type="ECO:0000313" key="5">
    <source>
        <dbReference type="Proteomes" id="UP000681414"/>
    </source>
</evidence>
<dbReference type="InterPro" id="IPR015797">
    <property type="entry name" value="NUDIX_hydrolase-like_dom_sf"/>
</dbReference>
<dbReference type="GO" id="GO:0006753">
    <property type="term" value="P:nucleoside phosphate metabolic process"/>
    <property type="evidence" value="ECO:0007669"/>
    <property type="project" value="TreeGrafter"/>
</dbReference>
<dbReference type="AlphaFoldDB" id="A0A942TE60"/>
<dbReference type="SUPFAM" id="SSF55811">
    <property type="entry name" value="Nudix"/>
    <property type="match status" value="1"/>
</dbReference>
<dbReference type="Pfam" id="PF00293">
    <property type="entry name" value="NUDIX"/>
    <property type="match status" value="1"/>
</dbReference>
<dbReference type="GO" id="GO:0005829">
    <property type="term" value="C:cytosol"/>
    <property type="evidence" value="ECO:0007669"/>
    <property type="project" value="TreeGrafter"/>
</dbReference>
<dbReference type="Proteomes" id="UP000681414">
    <property type="component" value="Unassembled WGS sequence"/>
</dbReference>
<accession>A0A942TE60</accession>
<dbReference type="PROSITE" id="PS00893">
    <property type="entry name" value="NUDIX_BOX"/>
    <property type="match status" value="1"/>
</dbReference>
<comment type="caution">
    <text evidence="4">The sequence shown here is derived from an EMBL/GenBank/DDBJ whole genome shotgun (WGS) entry which is preliminary data.</text>
</comment>
<gene>
    <name evidence="4" type="ORF">KHA97_05690</name>
</gene>
<comment type="cofactor">
    <cofactor evidence="1">
        <name>Mg(2+)</name>
        <dbReference type="ChEBI" id="CHEBI:18420"/>
    </cofactor>
</comment>
<organism evidence="4 5">
    <name type="scientific">Lederbergia citri</name>
    <dbReference type="NCBI Taxonomy" id="2833580"/>
    <lineage>
        <taxon>Bacteria</taxon>
        <taxon>Bacillati</taxon>
        <taxon>Bacillota</taxon>
        <taxon>Bacilli</taxon>
        <taxon>Bacillales</taxon>
        <taxon>Bacillaceae</taxon>
        <taxon>Lederbergia</taxon>
    </lineage>
</organism>
<proteinExistence type="predicted"/>
<sequence>MKKFEEKTIHSQEIFSGKIIRLQVDDVELPDGKTAKREIVKHPGAVAVIPINDENKIIMVEQYRKPLDRSLFEIPAGKLEYGEEPLVTAERELEEETGYAAGNMEHLISFYTSPGFADELIHLYIATDLKRIDNPKIGDEDEFVELHEITLQEAIQCVNDKRIYDAKTAYAVLYLQLRMAMSSNE</sequence>
<dbReference type="GO" id="GO:0019693">
    <property type="term" value="P:ribose phosphate metabolic process"/>
    <property type="evidence" value="ECO:0007669"/>
    <property type="project" value="TreeGrafter"/>
</dbReference>
<dbReference type="InterPro" id="IPR020084">
    <property type="entry name" value="NUDIX_hydrolase_CS"/>
</dbReference>
<dbReference type="GO" id="GO:0016787">
    <property type="term" value="F:hydrolase activity"/>
    <property type="evidence" value="ECO:0007669"/>
    <property type="project" value="UniProtKB-KW"/>
</dbReference>
<reference evidence="4 5" key="1">
    <citation type="submission" date="2021-05" db="EMBL/GenBank/DDBJ databases">
        <title>Novel Bacillus species.</title>
        <authorList>
            <person name="Liu G."/>
        </authorList>
    </citation>
    <scope>NUCLEOTIDE SEQUENCE [LARGE SCALE GENOMIC DNA]</scope>
    <source>
        <strain evidence="5">FJAT-49780</strain>
    </source>
</reference>
<evidence type="ECO:0000259" key="3">
    <source>
        <dbReference type="PROSITE" id="PS51462"/>
    </source>
</evidence>
<feature type="domain" description="Nudix hydrolase" evidence="3">
    <location>
        <begin position="41"/>
        <end position="171"/>
    </location>
</feature>
<dbReference type="Gene3D" id="3.90.79.10">
    <property type="entry name" value="Nucleoside Triphosphate Pyrophosphohydrolase"/>
    <property type="match status" value="1"/>
</dbReference>
<evidence type="ECO:0000313" key="4">
    <source>
        <dbReference type="EMBL" id="MBS4194564.1"/>
    </source>
</evidence>
<keyword evidence="2 4" id="KW-0378">Hydrolase</keyword>
<dbReference type="InterPro" id="IPR000086">
    <property type="entry name" value="NUDIX_hydrolase_dom"/>
</dbReference>
<protein>
    <submittedName>
        <fullName evidence="4">NUDIX hydrolase</fullName>
    </submittedName>
</protein>
<keyword evidence="5" id="KW-1185">Reference proteome</keyword>